<evidence type="ECO:0000256" key="2">
    <source>
        <dbReference type="ARBA" id="ARBA00023239"/>
    </source>
</evidence>
<dbReference type="PROSITE" id="PS00166">
    <property type="entry name" value="ENOYL_COA_HYDRATASE"/>
    <property type="match status" value="1"/>
</dbReference>
<dbReference type="PANTHER" id="PTHR11941:SF127">
    <property type="entry name" value="ENOYL-COA HYDRATASE ECHA18 (ENOYL HYDRASE) (UNSATURATED ACYL-COA HYDRATASE) (CROTONASE)-RELATED"/>
    <property type="match status" value="1"/>
</dbReference>
<dbReference type="SUPFAM" id="SSF52096">
    <property type="entry name" value="ClpP/crotonase"/>
    <property type="match status" value="1"/>
</dbReference>
<dbReference type="Gene3D" id="1.10.12.10">
    <property type="entry name" value="Lyase 2-enoyl-coa Hydratase, Chain A, domain 2"/>
    <property type="match status" value="1"/>
</dbReference>
<dbReference type="SUPFAM" id="SSF55961">
    <property type="entry name" value="Bet v1-like"/>
    <property type="match status" value="1"/>
</dbReference>
<dbReference type="Proteomes" id="UP001365846">
    <property type="component" value="Unassembled WGS sequence"/>
</dbReference>
<protein>
    <submittedName>
        <fullName evidence="4">Enoyl-CoA hydratase-related protein</fullName>
    </submittedName>
</protein>
<dbReference type="InterPro" id="IPR023393">
    <property type="entry name" value="START-like_dom_sf"/>
</dbReference>
<dbReference type="InterPro" id="IPR018376">
    <property type="entry name" value="Enoyl-CoA_hyd/isom_CS"/>
</dbReference>
<dbReference type="Gene3D" id="3.30.530.20">
    <property type="match status" value="1"/>
</dbReference>
<dbReference type="InterPro" id="IPR010419">
    <property type="entry name" value="CO_DH_gsu"/>
</dbReference>
<evidence type="ECO:0000256" key="3">
    <source>
        <dbReference type="RuleBase" id="RU003707"/>
    </source>
</evidence>
<keyword evidence="2" id="KW-0456">Lyase</keyword>
<keyword evidence="5" id="KW-1185">Reference proteome</keyword>
<reference evidence="4 5" key="1">
    <citation type="submission" date="2024-03" db="EMBL/GenBank/DDBJ databases">
        <title>Novel species of the genus Variovorax.</title>
        <authorList>
            <person name="Liu Q."/>
            <person name="Xin Y.-H."/>
        </authorList>
    </citation>
    <scope>NUCLEOTIDE SEQUENCE [LARGE SCALE GENOMIC DNA]</scope>
    <source>
        <strain evidence="4 5">KACC 18899</strain>
    </source>
</reference>
<evidence type="ECO:0000256" key="1">
    <source>
        <dbReference type="ARBA" id="ARBA00005254"/>
    </source>
</evidence>
<comment type="caution">
    <text evidence="4">The sequence shown here is derived from an EMBL/GenBank/DDBJ whole genome shotgun (WGS) entry which is preliminary data.</text>
</comment>
<dbReference type="InterPro" id="IPR001753">
    <property type="entry name" value="Enoyl-CoA_hydra/iso"/>
</dbReference>
<name>A0ABU8VPS5_9BURK</name>
<dbReference type="CDD" id="cd06558">
    <property type="entry name" value="crotonase-like"/>
    <property type="match status" value="1"/>
</dbReference>
<dbReference type="Pfam" id="PF06240">
    <property type="entry name" value="COXG"/>
    <property type="match status" value="1"/>
</dbReference>
<evidence type="ECO:0000313" key="5">
    <source>
        <dbReference type="Proteomes" id="UP001365846"/>
    </source>
</evidence>
<evidence type="ECO:0000313" key="4">
    <source>
        <dbReference type="EMBL" id="MEJ8815575.1"/>
    </source>
</evidence>
<sequence length="512" mass="52396">MEILGEARLGATRELVWEALNDPEILRASIPGCESLEKAEDGSLSATVVSKVGPIKARFAGKVTLSNIVPPRSYTLTGEGSGGAAGFAKADIGVNLDALDANLTLLRYSVKATVGGKLAQLGSRMVDAAARKSADDFFELFSEQVTSRAATAAHAQTQAAVDLSALAGLGQLDAPVCAAGPASPPPPAAPAPAVAPAAPSVQAALSKAPVAAGATPASAASTSAAMDVLTSEMVKVWISDQIAVVTLNRPDSRNAMTYAMWQAIPIIFGALARNPEVRAIILTGAGSDFCAGADIAEFEAVRGNAAQATEYEVAVDACCDAIANVSKPTIAVLNGYCLGGGAHLAMSCDFRYASTEAVFGIPAARFSIIYGVKGTRKLLALVGLPEAKKILFGAQRFNADRALQIGFVDHIATGSAGTSRGWLERLIGGAKTRGSGVADPMADARVFARSLADNAPLTISGAKALLNGMAMGTGTLDLVHADALIAAAAASEDYREGRAAFGEKRAPRFKGR</sequence>
<accession>A0ABU8VPS5</accession>
<dbReference type="Gene3D" id="3.90.226.10">
    <property type="entry name" value="2-enoyl-CoA Hydratase, Chain A, domain 1"/>
    <property type="match status" value="1"/>
</dbReference>
<proteinExistence type="inferred from homology"/>
<dbReference type="PANTHER" id="PTHR11941">
    <property type="entry name" value="ENOYL-COA HYDRATASE-RELATED"/>
    <property type="match status" value="1"/>
</dbReference>
<dbReference type="CDD" id="cd05018">
    <property type="entry name" value="CoxG"/>
    <property type="match status" value="1"/>
</dbReference>
<dbReference type="Pfam" id="PF00378">
    <property type="entry name" value="ECH_1"/>
    <property type="match status" value="1"/>
</dbReference>
<dbReference type="InterPro" id="IPR014748">
    <property type="entry name" value="Enoyl-CoA_hydra_C"/>
</dbReference>
<dbReference type="RefSeq" id="WP_340360778.1">
    <property type="nucleotide sequence ID" value="NZ_JBBKZU010000021.1"/>
</dbReference>
<organism evidence="4 5">
    <name type="scientific">Variovorax ureilyticus</name>
    <dbReference type="NCBI Taxonomy" id="1836198"/>
    <lineage>
        <taxon>Bacteria</taxon>
        <taxon>Pseudomonadati</taxon>
        <taxon>Pseudomonadota</taxon>
        <taxon>Betaproteobacteria</taxon>
        <taxon>Burkholderiales</taxon>
        <taxon>Comamonadaceae</taxon>
        <taxon>Variovorax</taxon>
    </lineage>
</organism>
<comment type="similarity">
    <text evidence="1 3">Belongs to the enoyl-CoA hydratase/isomerase family.</text>
</comment>
<dbReference type="InterPro" id="IPR029045">
    <property type="entry name" value="ClpP/crotonase-like_dom_sf"/>
</dbReference>
<dbReference type="EMBL" id="JBBKZU010000021">
    <property type="protein sequence ID" value="MEJ8815575.1"/>
    <property type="molecule type" value="Genomic_DNA"/>
</dbReference>
<gene>
    <name evidence="4" type="ORF">WKW77_31240</name>
</gene>